<keyword evidence="1" id="KW-0472">Membrane</keyword>
<evidence type="ECO:0000256" key="1">
    <source>
        <dbReference type="SAM" id="Phobius"/>
    </source>
</evidence>
<dbReference type="RefSeq" id="WP_153971819.1">
    <property type="nucleotide sequence ID" value="NZ_JACRWE010000005.1"/>
</dbReference>
<comment type="caution">
    <text evidence="2">The sequence shown here is derived from an EMBL/GenBank/DDBJ whole genome shotgun (WGS) entry which is preliminary data.</text>
</comment>
<keyword evidence="1" id="KW-0812">Transmembrane</keyword>
<proteinExistence type="predicted"/>
<evidence type="ECO:0000313" key="3">
    <source>
        <dbReference type="Proteomes" id="UP000609849"/>
    </source>
</evidence>
<feature type="transmembrane region" description="Helical" evidence="1">
    <location>
        <begin position="170"/>
        <end position="190"/>
    </location>
</feature>
<feature type="transmembrane region" description="Helical" evidence="1">
    <location>
        <begin position="145"/>
        <end position="164"/>
    </location>
</feature>
<organism evidence="2 3">
    <name type="scientific">Romboutsia faecis</name>
    <dbReference type="NCBI Taxonomy" id="2764597"/>
    <lineage>
        <taxon>Bacteria</taxon>
        <taxon>Bacillati</taxon>
        <taxon>Bacillota</taxon>
        <taxon>Clostridia</taxon>
        <taxon>Peptostreptococcales</taxon>
        <taxon>Peptostreptococcaceae</taxon>
        <taxon>Romboutsia</taxon>
    </lineage>
</organism>
<gene>
    <name evidence="2" type="ORF">H8923_12490</name>
</gene>
<feature type="transmembrane region" description="Helical" evidence="1">
    <location>
        <begin position="40"/>
        <end position="73"/>
    </location>
</feature>
<dbReference type="EMBL" id="JACRWE010000005">
    <property type="protein sequence ID" value="MBC5997585.1"/>
    <property type="molecule type" value="Genomic_DNA"/>
</dbReference>
<dbReference type="Proteomes" id="UP000609849">
    <property type="component" value="Unassembled WGS sequence"/>
</dbReference>
<reference evidence="2 3" key="1">
    <citation type="submission" date="2020-08" db="EMBL/GenBank/DDBJ databases">
        <authorList>
            <person name="Liu C."/>
            <person name="Sun Q."/>
        </authorList>
    </citation>
    <scope>NUCLEOTIDE SEQUENCE [LARGE SCALE GENOMIC DNA]</scope>
    <source>
        <strain evidence="2 3">NSJ-18</strain>
    </source>
</reference>
<keyword evidence="3" id="KW-1185">Reference proteome</keyword>
<protein>
    <recommendedName>
        <fullName evidence="4">AgrB-like protein</fullName>
    </recommendedName>
</protein>
<evidence type="ECO:0000313" key="2">
    <source>
        <dbReference type="EMBL" id="MBC5997585.1"/>
    </source>
</evidence>
<evidence type="ECO:0008006" key="4">
    <source>
        <dbReference type="Google" id="ProtNLM"/>
    </source>
</evidence>
<sequence length="197" mass="22494">MANVWSEGITSYFFSDELTNYNNKFNDINVSKINKNKKNLIGILIILVSGSLLGKIIHSIVFLNFYVILGTLTNITRKCKSKLDYMKPAFIFLATVLLSEVIDIEFYKSLILFYTGISIVGINILEPIYNKKIIDDNLLKNKSNLILKIFSLIVVILGTAFLYMANLLEYILYVSNPIFSIYIIMIISIIKENIILD</sequence>
<name>A0ABR7JRP4_9FIRM</name>
<accession>A0ABR7JRP4</accession>
<keyword evidence="1" id="KW-1133">Transmembrane helix</keyword>
<feature type="transmembrane region" description="Helical" evidence="1">
    <location>
        <begin position="108"/>
        <end position="125"/>
    </location>
</feature>